<evidence type="ECO:0000313" key="3">
    <source>
        <dbReference type="EMBL" id="CAF1298608.1"/>
    </source>
</evidence>
<dbReference type="InterPro" id="IPR011055">
    <property type="entry name" value="Dup_hybrid_motif"/>
</dbReference>
<accession>A0A8S2QGR8</accession>
<protein>
    <recommendedName>
        <fullName evidence="2">M23ase beta-sheet core domain-containing protein</fullName>
    </recommendedName>
</protein>
<proteinExistence type="predicted"/>
<dbReference type="AlphaFoldDB" id="A0A8S2QGR8"/>
<organism evidence="4 5">
    <name type="scientific">Didymodactylos carnosus</name>
    <dbReference type="NCBI Taxonomy" id="1234261"/>
    <lineage>
        <taxon>Eukaryota</taxon>
        <taxon>Metazoa</taxon>
        <taxon>Spiralia</taxon>
        <taxon>Gnathifera</taxon>
        <taxon>Rotifera</taxon>
        <taxon>Eurotatoria</taxon>
        <taxon>Bdelloidea</taxon>
        <taxon>Philodinida</taxon>
        <taxon>Philodinidae</taxon>
        <taxon>Didymodactylos</taxon>
    </lineage>
</organism>
<reference evidence="4" key="1">
    <citation type="submission" date="2021-02" db="EMBL/GenBank/DDBJ databases">
        <authorList>
            <person name="Nowell W R."/>
        </authorList>
    </citation>
    <scope>NUCLEOTIDE SEQUENCE</scope>
</reference>
<evidence type="ECO:0000259" key="2">
    <source>
        <dbReference type="Pfam" id="PF01551"/>
    </source>
</evidence>
<evidence type="ECO:0000256" key="1">
    <source>
        <dbReference type="ARBA" id="ARBA00022729"/>
    </source>
</evidence>
<gene>
    <name evidence="3" type="ORF">OVA965_LOCUS28424</name>
    <name evidence="4" type="ORF">TMI583_LOCUS29173</name>
</gene>
<dbReference type="InterPro" id="IPR050570">
    <property type="entry name" value="Cell_wall_metabolism_enzyme"/>
</dbReference>
<dbReference type="GO" id="GO:0004222">
    <property type="term" value="F:metalloendopeptidase activity"/>
    <property type="evidence" value="ECO:0007669"/>
    <property type="project" value="TreeGrafter"/>
</dbReference>
<dbReference type="SUPFAM" id="SSF51261">
    <property type="entry name" value="Duplicated hybrid motif"/>
    <property type="match status" value="1"/>
</dbReference>
<dbReference type="PANTHER" id="PTHR21666">
    <property type="entry name" value="PEPTIDASE-RELATED"/>
    <property type="match status" value="1"/>
</dbReference>
<evidence type="ECO:0000313" key="5">
    <source>
        <dbReference type="Proteomes" id="UP000682733"/>
    </source>
</evidence>
<dbReference type="InterPro" id="IPR016047">
    <property type="entry name" value="M23ase_b-sheet_dom"/>
</dbReference>
<keyword evidence="1" id="KW-0732">Signal</keyword>
<dbReference type="EMBL" id="CAJNOK010019390">
    <property type="protein sequence ID" value="CAF1298608.1"/>
    <property type="molecule type" value="Genomic_DNA"/>
</dbReference>
<comment type="caution">
    <text evidence="4">The sequence shown here is derived from an EMBL/GenBank/DDBJ whole genome shotgun (WGS) entry which is preliminary data.</text>
</comment>
<sequence>MLQSKSITTKMNLVDILRSHRGQFSHILGYALTNDNARQLNLSITNTELLNKDYETYVSKLDHEHYVWLGGYGEQRSIYNSSSLFSDVDRCIHLGVDIQLTPGTSIFAPLAGKIHSFNDNAQPYDYGPTIIIEHELNGHTFHTLYGHLSRESLTNLKIGQLIEKDQLFCHIGNREVNGGWPPHLHFQVIEDMQNNIGDYPGVASKKDAPIFLANCPDPSFLLGFPNEPIIYNI</sequence>
<evidence type="ECO:0000313" key="4">
    <source>
        <dbReference type="EMBL" id="CAF4104269.1"/>
    </source>
</evidence>
<name>A0A8S2QGR8_9BILA</name>
<dbReference type="Pfam" id="PF01551">
    <property type="entry name" value="Peptidase_M23"/>
    <property type="match status" value="1"/>
</dbReference>
<dbReference type="CDD" id="cd12797">
    <property type="entry name" value="M23_peptidase"/>
    <property type="match status" value="1"/>
</dbReference>
<feature type="domain" description="M23ase beta-sheet core" evidence="2">
    <location>
        <begin position="93"/>
        <end position="191"/>
    </location>
</feature>
<dbReference type="EMBL" id="CAJOBA010040963">
    <property type="protein sequence ID" value="CAF4104269.1"/>
    <property type="molecule type" value="Genomic_DNA"/>
</dbReference>
<dbReference type="PANTHER" id="PTHR21666:SF289">
    <property type="entry name" value="L-ALA--D-GLU ENDOPEPTIDASE"/>
    <property type="match status" value="1"/>
</dbReference>
<dbReference type="Proteomes" id="UP000677228">
    <property type="component" value="Unassembled WGS sequence"/>
</dbReference>
<dbReference type="Proteomes" id="UP000682733">
    <property type="component" value="Unassembled WGS sequence"/>
</dbReference>
<dbReference type="Gene3D" id="2.70.70.10">
    <property type="entry name" value="Glucose Permease (Domain IIA)"/>
    <property type="match status" value="1"/>
</dbReference>